<reference evidence="6" key="1">
    <citation type="journal article" date="2019" name="Int. J. Syst. Evol. Microbiol.">
        <title>The Global Catalogue of Microorganisms (GCM) 10K type strain sequencing project: providing services to taxonomists for standard genome sequencing and annotation.</title>
        <authorList>
            <consortium name="The Broad Institute Genomics Platform"/>
            <consortium name="The Broad Institute Genome Sequencing Center for Infectious Disease"/>
            <person name="Wu L."/>
            <person name="Ma J."/>
        </authorList>
    </citation>
    <scope>NUCLEOTIDE SEQUENCE [LARGE SCALE GENOMIC DNA]</scope>
    <source>
        <strain evidence="6">WYCCWR 12678</strain>
    </source>
</reference>
<dbReference type="PANTHER" id="PTHR22550:SF5">
    <property type="entry name" value="LEUCINE ZIPPER PROTEIN 4"/>
    <property type="match status" value="1"/>
</dbReference>
<name>A0ABV9Q7V8_9BACL</name>
<gene>
    <name evidence="5" type="ORF">ACFO8Q_23720</name>
</gene>
<sequence length="518" mass="57606">MLVRKWFRKPKQFGSEQPHTAQQDPLSADFNENLQILRSIYEDCSDVVFRPFLIGGNQKAALVYIGGLSNLEEMDRSVLTPLMESSAADLNSLSAIFEKKVSAPKVKEVKTFADCIGQISIGNPVLLIEQENRGLSLGLSKWEKRAIEEPSAEPVLRGPRDGFTETLDVNTSLIRRRIRSPQLKMLSMKVGRYTQTRVVIAYIEGIADKTLLEEVKNRLQRIDMDGVLETGYIEEMIEDNPLSPFPQVLNTERPDIAVSNLLEGRVVILLDGTPFALVVPITLYSLLQAADDSYQRFTIGTAIRWLRYFFLTLSLLLPSIYVAVITYHHEMVPTTLLISMARSREEIPFPALIEALIMEITFEALREAGVRLPKQVGAAVSIVGTLVIGQAAVSAGIISAPMVMVVALTGIASFTIPRYAVGISLRLLRFPMISLAGTLGLLGIMLGIITIVVHLCTLRSFGVPYLTPMAPMKGREMKDVLMRAPWWMLNTRPHLTGEGNKYRQAPDQKPGPFRGDEQ</sequence>
<evidence type="ECO:0000313" key="5">
    <source>
        <dbReference type="EMBL" id="MFC4770290.1"/>
    </source>
</evidence>
<comment type="similarity">
    <text evidence="1">Belongs to the GerABKA family.</text>
</comment>
<proteinExistence type="inferred from homology"/>
<dbReference type="EMBL" id="JBHSHC010000158">
    <property type="protein sequence ID" value="MFC4770290.1"/>
    <property type="molecule type" value="Genomic_DNA"/>
</dbReference>
<dbReference type="InterPro" id="IPR004995">
    <property type="entry name" value="Spore_Ger"/>
</dbReference>
<dbReference type="PIRSF" id="PIRSF005690">
    <property type="entry name" value="GerBA"/>
    <property type="match status" value="1"/>
</dbReference>
<accession>A0ABV9Q7V8</accession>
<evidence type="ECO:0000256" key="2">
    <source>
        <dbReference type="ARBA" id="ARBA00023136"/>
    </source>
</evidence>
<feature type="region of interest" description="Disordered" evidence="3">
    <location>
        <begin position="497"/>
        <end position="518"/>
    </location>
</feature>
<dbReference type="RefSeq" id="WP_380029760.1">
    <property type="nucleotide sequence ID" value="NZ_JBHSHC010000158.1"/>
</dbReference>
<dbReference type="Pfam" id="PF03323">
    <property type="entry name" value="GerA"/>
    <property type="match status" value="1"/>
</dbReference>
<feature type="transmembrane region" description="Helical" evidence="4">
    <location>
        <begin position="308"/>
        <end position="327"/>
    </location>
</feature>
<feature type="transmembrane region" description="Helical" evidence="4">
    <location>
        <begin position="403"/>
        <end position="421"/>
    </location>
</feature>
<evidence type="ECO:0000313" key="6">
    <source>
        <dbReference type="Proteomes" id="UP001596002"/>
    </source>
</evidence>
<evidence type="ECO:0000256" key="4">
    <source>
        <dbReference type="SAM" id="Phobius"/>
    </source>
</evidence>
<comment type="caution">
    <text evidence="5">The sequence shown here is derived from an EMBL/GenBank/DDBJ whole genome shotgun (WGS) entry which is preliminary data.</text>
</comment>
<evidence type="ECO:0000256" key="1">
    <source>
        <dbReference type="ARBA" id="ARBA00005278"/>
    </source>
</evidence>
<feature type="transmembrane region" description="Helical" evidence="4">
    <location>
        <begin position="377"/>
        <end position="397"/>
    </location>
</feature>
<keyword evidence="2 4" id="KW-0472">Membrane</keyword>
<dbReference type="Proteomes" id="UP001596002">
    <property type="component" value="Unassembled WGS sequence"/>
</dbReference>
<feature type="transmembrane region" description="Helical" evidence="4">
    <location>
        <begin position="266"/>
        <end position="287"/>
    </location>
</feature>
<dbReference type="InterPro" id="IPR050768">
    <property type="entry name" value="UPF0353/GerABKA_families"/>
</dbReference>
<feature type="transmembrane region" description="Helical" evidence="4">
    <location>
        <begin position="433"/>
        <end position="455"/>
    </location>
</feature>
<keyword evidence="4" id="KW-0812">Transmembrane</keyword>
<protein>
    <submittedName>
        <fullName evidence="5">Spore germination protein</fullName>
    </submittedName>
</protein>
<keyword evidence="6" id="KW-1185">Reference proteome</keyword>
<dbReference type="PANTHER" id="PTHR22550">
    <property type="entry name" value="SPORE GERMINATION PROTEIN"/>
    <property type="match status" value="1"/>
</dbReference>
<keyword evidence="4" id="KW-1133">Transmembrane helix</keyword>
<evidence type="ECO:0000256" key="3">
    <source>
        <dbReference type="SAM" id="MobiDB-lite"/>
    </source>
</evidence>
<organism evidence="5 6">
    <name type="scientific">Effusibacillus consociatus</name>
    <dbReference type="NCBI Taxonomy" id="1117041"/>
    <lineage>
        <taxon>Bacteria</taxon>
        <taxon>Bacillati</taxon>
        <taxon>Bacillota</taxon>
        <taxon>Bacilli</taxon>
        <taxon>Bacillales</taxon>
        <taxon>Alicyclobacillaceae</taxon>
        <taxon>Effusibacillus</taxon>
    </lineage>
</organism>